<reference evidence="4" key="1">
    <citation type="submission" date="2022-10" db="EMBL/GenBank/DDBJ databases">
        <authorList>
            <person name="Byrne P K."/>
        </authorList>
    </citation>
    <scope>NUCLEOTIDE SEQUENCE</scope>
    <source>
        <strain evidence="4">CBS7001</strain>
    </source>
</reference>
<feature type="coiled-coil region" evidence="1">
    <location>
        <begin position="733"/>
        <end position="886"/>
    </location>
</feature>
<feature type="transmembrane region" description="Helical" evidence="3">
    <location>
        <begin position="122"/>
        <end position="142"/>
    </location>
</feature>
<keyword evidence="1" id="KW-0175">Coiled coil</keyword>
<feature type="region of interest" description="Disordered" evidence="2">
    <location>
        <begin position="393"/>
        <end position="448"/>
    </location>
</feature>
<evidence type="ECO:0000256" key="3">
    <source>
        <dbReference type="SAM" id="Phobius"/>
    </source>
</evidence>
<keyword evidence="3" id="KW-1133">Transmembrane helix</keyword>
<evidence type="ECO:0008006" key="6">
    <source>
        <dbReference type="Google" id="ProtNLM"/>
    </source>
</evidence>
<evidence type="ECO:0000256" key="2">
    <source>
        <dbReference type="SAM" id="MobiDB-lite"/>
    </source>
</evidence>
<dbReference type="AlphaFoldDB" id="A0AA35NTV7"/>
<gene>
    <name evidence="4" type="primary">SUVC07G3230</name>
    <name evidence="4" type="ORF">SUVC_07G3230</name>
</gene>
<feature type="region of interest" description="Disordered" evidence="2">
    <location>
        <begin position="519"/>
        <end position="539"/>
    </location>
</feature>
<feature type="region of interest" description="Disordered" evidence="2">
    <location>
        <begin position="1"/>
        <end position="28"/>
    </location>
</feature>
<keyword evidence="3" id="KW-0472">Membrane</keyword>
<keyword evidence="3" id="KW-0812">Transmembrane</keyword>
<feature type="transmembrane region" description="Helical" evidence="3">
    <location>
        <begin position="40"/>
        <end position="63"/>
    </location>
</feature>
<accession>A0AA35NTV7</accession>
<feature type="region of interest" description="Disordered" evidence="2">
    <location>
        <begin position="299"/>
        <end position="364"/>
    </location>
</feature>
<dbReference type="EMBL" id="OX365918">
    <property type="protein sequence ID" value="CAI4062898.1"/>
    <property type="molecule type" value="Genomic_DNA"/>
</dbReference>
<evidence type="ECO:0000256" key="1">
    <source>
        <dbReference type="SAM" id="Coils"/>
    </source>
</evidence>
<proteinExistence type="predicted"/>
<sequence length="942" mass="107221">MEKQSRNHKKSLSPSLPPMDTESGEQPTEFAKKHRFKDTLALFLVFLSFNHFTSLCLLVSFIVATKCKDFLANCFIVLFLSKKPSRHISEVAHIDITTSKGTNSNSSKKFNSRFFNCSKNSFMIPIPVLICEIIFAALLKLYGGSYFVKPIKNLAISIIASFLINDPSDCLSYATSCSVLYAVTTNTFQRVSHLFDAVQLFNSYFRGIGQPIELFSVFHRYSHFLTKLFSLFLPVSSKMFGRHAESMIYYLSFHIIFFSFAASLLSPQRPTAENKSSKKIINSNKTEVNRIQGLQRMRISSSSSASGLVTNTTDSNILEDQTPMIPNDPGGLNNDNQSTNSPQQNNPLLPPSSHNNVLSPANSDHNEVVSNFPYFTPMVKEYKSFQPSVISAERSNSQAVATTTTTTSPTTFNFSGEKNGLPAEIPLSNTSNTASKKKSDPSFPPNDKYTNQLFELNVDFGNVFSSSNLSSDISVTTNLENFIRHLFRRKNQHIIAPLWSMVVTLKTTNFEKKYLQETSGNSLTPTNSNSSYIDSQEKQNKDFDTIKTHPIPSKISFTHAGKFKKSVFNNFEPSNTMALIAKTTSDDYNQLNLVSTNENIFNRNDNDYKVCIIDISTNSITFHIENLHDGELIVLVNGVIWSEVSCALILEHVGEEYVVVNGLVPSCSYDIQFINRLNHQDDYLVSDLIVRTRGSSNKVAGKFENLDFSFPSYYHRKFLSPLLTLKHSVLTTNANLSDERAKLKKTKKEISKKLSLLRQEIDYFKNRISQNATNDEKSTSKVENLKVTLQQSETAVNKLEKQLKTFTEKELDLEEEYLKRKDLHLKNELEYSKLEESLSNDLKNSEKKSNKLNQDFSQLTSKLDKLNARNEKLKKEVDENEEYIEKFSTLFMSKREKDRLRRKEYRIREANKFELTIRGLEQDINRLEHENENIHSLIGNSY</sequence>
<name>A0AA35NTV7_SACUV</name>
<feature type="coiled-coil region" evidence="1">
    <location>
        <begin position="910"/>
        <end position="937"/>
    </location>
</feature>
<feature type="compositionally biased region" description="Low complexity" evidence="2">
    <location>
        <begin position="333"/>
        <end position="360"/>
    </location>
</feature>
<dbReference type="Proteomes" id="UP001162090">
    <property type="component" value="Chromosome 7"/>
</dbReference>
<organism evidence="4 5">
    <name type="scientific">Saccharomyces uvarum</name>
    <name type="common">Yeast</name>
    <name type="synonym">Saccharomyces bayanus var. uvarum</name>
    <dbReference type="NCBI Taxonomy" id="230603"/>
    <lineage>
        <taxon>Eukaryota</taxon>
        <taxon>Fungi</taxon>
        <taxon>Dikarya</taxon>
        <taxon>Ascomycota</taxon>
        <taxon>Saccharomycotina</taxon>
        <taxon>Saccharomycetes</taxon>
        <taxon>Saccharomycetales</taxon>
        <taxon>Saccharomycetaceae</taxon>
        <taxon>Saccharomyces</taxon>
    </lineage>
</organism>
<feature type="compositionally biased region" description="Basic residues" evidence="2">
    <location>
        <begin position="1"/>
        <end position="11"/>
    </location>
</feature>
<evidence type="ECO:0000313" key="4">
    <source>
        <dbReference type="EMBL" id="CAI4062898.1"/>
    </source>
</evidence>
<protein>
    <recommendedName>
        <fullName evidence="6">Nnf2p</fullName>
    </recommendedName>
</protein>
<feature type="transmembrane region" description="Helical" evidence="3">
    <location>
        <begin position="247"/>
        <end position="265"/>
    </location>
</feature>
<evidence type="ECO:0000313" key="5">
    <source>
        <dbReference type="Proteomes" id="UP001162090"/>
    </source>
</evidence>
<feature type="compositionally biased region" description="Polar residues" evidence="2">
    <location>
        <begin position="519"/>
        <end position="534"/>
    </location>
</feature>
<feature type="compositionally biased region" description="Polar residues" evidence="2">
    <location>
        <begin position="307"/>
        <end position="319"/>
    </location>
</feature>
<feature type="compositionally biased region" description="Low complexity" evidence="2">
    <location>
        <begin position="402"/>
        <end position="411"/>
    </location>
</feature>